<dbReference type="CDD" id="cd09989">
    <property type="entry name" value="Arginase"/>
    <property type="match status" value="1"/>
</dbReference>
<dbReference type="PANTHER" id="PTHR43782:SF3">
    <property type="entry name" value="ARGINASE"/>
    <property type="match status" value="1"/>
</dbReference>
<dbReference type="NCBIfam" id="TIGR01229">
    <property type="entry name" value="rocF_arginase"/>
    <property type="match status" value="1"/>
</dbReference>
<feature type="binding site" evidence="10">
    <location>
        <position position="120"/>
    </location>
    <ligand>
        <name>Mn(2+)</name>
        <dbReference type="ChEBI" id="CHEBI:29035"/>
        <label>1</label>
    </ligand>
</feature>
<dbReference type="GO" id="GO:0030145">
    <property type="term" value="F:manganese ion binding"/>
    <property type="evidence" value="ECO:0007669"/>
    <property type="project" value="TreeGrafter"/>
</dbReference>
<dbReference type="InterPro" id="IPR014033">
    <property type="entry name" value="Arginase"/>
</dbReference>
<comment type="catalytic activity">
    <reaction evidence="8 13">
        <text>L-arginine + H2O = urea + L-ornithine</text>
        <dbReference type="Rhea" id="RHEA:20569"/>
        <dbReference type="ChEBI" id="CHEBI:15377"/>
        <dbReference type="ChEBI" id="CHEBI:16199"/>
        <dbReference type="ChEBI" id="CHEBI:32682"/>
        <dbReference type="ChEBI" id="CHEBI:46911"/>
        <dbReference type="EC" id="3.5.3.1"/>
    </reaction>
</comment>
<dbReference type="GO" id="GO:0000050">
    <property type="term" value="P:urea cycle"/>
    <property type="evidence" value="ECO:0007669"/>
    <property type="project" value="UniProtKB-UniPathway"/>
</dbReference>
<dbReference type="OrthoDB" id="9788689at2"/>
<keyword evidence="5 10" id="KW-0479">Metal-binding</keyword>
<comment type="caution">
    <text evidence="14">The sequence shown here is derived from an EMBL/GenBank/DDBJ whole genome shotgun (WGS) entry which is preliminary data.</text>
</comment>
<dbReference type="PROSITE" id="PS01053">
    <property type="entry name" value="ARGINASE_1"/>
    <property type="match status" value="1"/>
</dbReference>
<comment type="similarity">
    <text evidence="11 12">Belongs to the arginase family.</text>
</comment>
<dbReference type="EMBL" id="NIQC01000004">
    <property type="protein sequence ID" value="OWZ84452.1"/>
    <property type="molecule type" value="Genomic_DNA"/>
</dbReference>
<evidence type="ECO:0000256" key="13">
    <source>
        <dbReference type="RuleBase" id="RU361159"/>
    </source>
</evidence>
<feature type="binding site" evidence="10">
    <location>
        <position position="224"/>
    </location>
    <ligand>
        <name>Mn(2+)</name>
        <dbReference type="ChEBI" id="CHEBI:29035"/>
        <label>1</label>
    </ligand>
</feature>
<keyword evidence="6 12" id="KW-0378">Hydrolase</keyword>
<dbReference type="RefSeq" id="WP_089022783.1">
    <property type="nucleotide sequence ID" value="NZ_NIQC01000004.1"/>
</dbReference>
<evidence type="ECO:0000256" key="11">
    <source>
        <dbReference type="PROSITE-ProRule" id="PRU00742"/>
    </source>
</evidence>
<evidence type="ECO:0000256" key="9">
    <source>
        <dbReference type="NCBIfam" id="TIGR01229"/>
    </source>
</evidence>
<keyword evidence="7 10" id="KW-0464">Manganese</keyword>
<sequence length="297" mass="31950">MKATIIGVPMDLGQNRRGVDMGPSAIRYANLNKKLEEIGVESEDKGNIPVSIPERNDMTGKTIKYPEQIYEACTLLAEQVADQAQEGSIPIVLGGDHSIAMGSIAGMKKAKGEMGVIWIDAHSDLNTFETSPSGNIHGMPLAFSMGCGESNLKDCLEKGQKVKPENTVLIGTREIDPGERELIENTGVKVFTMYDLDKLGMNRVMEEALAIVTSGTDGVHVSLDMDSLDPMEAPGVGTPVKGGINYREAHLAMELLAEKKCLSSIEVVEVNPILDHRNSTANLAVELIASAFGDRVL</sequence>
<evidence type="ECO:0000256" key="6">
    <source>
        <dbReference type="ARBA" id="ARBA00022801"/>
    </source>
</evidence>
<evidence type="ECO:0000256" key="7">
    <source>
        <dbReference type="ARBA" id="ARBA00023211"/>
    </source>
</evidence>
<evidence type="ECO:0000256" key="8">
    <source>
        <dbReference type="ARBA" id="ARBA00047391"/>
    </source>
</evidence>
<dbReference type="AlphaFoldDB" id="A0A226C080"/>
<feature type="binding site" evidence="10">
    <location>
        <position position="97"/>
    </location>
    <ligand>
        <name>Mn(2+)</name>
        <dbReference type="ChEBI" id="CHEBI:29035"/>
        <label>1</label>
    </ligand>
</feature>
<protein>
    <recommendedName>
        <fullName evidence="3 9">Arginase</fullName>
        <ecNumber evidence="2 9">3.5.3.1</ecNumber>
    </recommendedName>
</protein>
<dbReference type="GO" id="GO:0005737">
    <property type="term" value="C:cytoplasm"/>
    <property type="evidence" value="ECO:0007669"/>
    <property type="project" value="TreeGrafter"/>
</dbReference>
<evidence type="ECO:0000313" key="15">
    <source>
        <dbReference type="Proteomes" id="UP000214588"/>
    </source>
</evidence>
<evidence type="ECO:0000313" key="14">
    <source>
        <dbReference type="EMBL" id="OWZ84452.1"/>
    </source>
</evidence>
<gene>
    <name evidence="14" type="primary">rocF</name>
    <name evidence="14" type="ORF">CDO51_02805</name>
</gene>
<dbReference type="SUPFAM" id="SSF52768">
    <property type="entry name" value="Arginase/deacetylase"/>
    <property type="match status" value="1"/>
</dbReference>
<dbReference type="GO" id="GO:0006525">
    <property type="term" value="P:arginine metabolic process"/>
    <property type="evidence" value="ECO:0007669"/>
    <property type="project" value="UniProtKB-KW"/>
</dbReference>
<dbReference type="EC" id="3.5.3.1" evidence="2 9"/>
<name>A0A226C080_9FIRM</name>
<dbReference type="UniPathway" id="UPA00158">
    <property type="reaction ID" value="UER00270"/>
</dbReference>
<dbReference type="PANTHER" id="PTHR43782">
    <property type="entry name" value="ARGINASE"/>
    <property type="match status" value="1"/>
</dbReference>
<dbReference type="InterPro" id="IPR020855">
    <property type="entry name" value="Ureohydrolase_Mn_BS"/>
</dbReference>
<dbReference type="Pfam" id="PF00491">
    <property type="entry name" value="Arginase"/>
    <property type="match status" value="1"/>
</dbReference>
<dbReference type="FunFam" id="3.40.800.10:FF:000005">
    <property type="entry name" value="Arginase"/>
    <property type="match status" value="1"/>
</dbReference>
<keyword evidence="4 13" id="KW-0056">Arginine metabolism</keyword>
<evidence type="ECO:0000256" key="3">
    <source>
        <dbReference type="ARBA" id="ARBA00018123"/>
    </source>
</evidence>
<evidence type="ECO:0000256" key="5">
    <source>
        <dbReference type="ARBA" id="ARBA00022723"/>
    </source>
</evidence>
<dbReference type="Gene3D" id="3.40.800.10">
    <property type="entry name" value="Ureohydrolase domain"/>
    <property type="match status" value="1"/>
</dbReference>
<feature type="binding site" evidence="10">
    <location>
        <position position="122"/>
    </location>
    <ligand>
        <name>Mn(2+)</name>
        <dbReference type="ChEBI" id="CHEBI:29035"/>
        <label>1</label>
    </ligand>
</feature>
<comment type="cofactor">
    <cofactor evidence="10 13">
        <name>Mn(2+)</name>
        <dbReference type="ChEBI" id="CHEBI:29035"/>
    </cofactor>
    <text evidence="10 13">Binds 2 manganese ions per subunit.</text>
</comment>
<feature type="binding site" evidence="10">
    <location>
        <position position="124"/>
    </location>
    <ligand>
        <name>Mn(2+)</name>
        <dbReference type="ChEBI" id="CHEBI:29035"/>
        <label>2</label>
    </ligand>
</feature>
<proteinExistence type="inferred from homology"/>
<evidence type="ECO:0000256" key="1">
    <source>
        <dbReference type="ARBA" id="ARBA00005098"/>
    </source>
</evidence>
<evidence type="ECO:0000256" key="4">
    <source>
        <dbReference type="ARBA" id="ARBA00022503"/>
    </source>
</evidence>
<dbReference type="PRINTS" id="PR00116">
    <property type="entry name" value="ARGINASE"/>
</dbReference>
<dbReference type="InterPro" id="IPR023696">
    <property type="entry name" value="Ureohydrolase_dom_sf"/>
</dbReference>
<keyword evidence="15" id="KW-1185">Reference proteome</keyword>
<evidence type="ECO:0000256" key="10">
    <source>
        <dbReference type="PIRSR" id="PIRSR036979-1"/>
    </source>
</evidence>
<feature type="binding site" evidence="10">
    <location>
        <position position="226"/>
    </location>
    <ligand>
        <name>Mn(2+)</name>
        <dbReference type="ChEBI" id="CHEBI:29035"/>
        <label>1</label>
    </ligand>
</feature>
<dbReference type="Proteomes" id="UP000214588">
    <property type="component" value="Unassembled WGS sequence"/>
</dbReference>
<dbReference type="PROSITE" id="PS51409">
    <property type="entry name" value="ARGINASE_2"/>
    <property type="match status" value="1"/>
</dbReference>
<evidence type="ECO:0000256" key="2">
    <source>
        <dbReference type="ARBA" id="ARBA00012168"/>
    </source>
</evidence>
<comment type="pathway">
    <text evidence="1">Nitrogen metabolism; urea cycle; L-ornithine and urea from L-arginine: step 1/1.</text>
</comment>
<organism evidence="14 15">
    <name type="scientific">Natranaerobius trueperi</name>
    <dbReference type="NCBI Taxonomy" id="759412"/>
    <lineage>
        <taxon>Bacteria</taxon>
        <taxon>Bacillati</taxon>
        <taxon>Bacillota</taxon>
        <taxon>Clostridia</taxon>
        <taxon>Natranaerobiales</taxon>
        <taxon>Natranaerobiaceae</taxon>
        <taxon>Natranaerobius</taxon>
    </lineage>
</organism>
<accession>A0A226C080</accession>
<dbReference type="PIRSF" id="PIRSF036979">
    <property type="entry name" value="Arginase"/>
    <property type="match status" value="1"/>
</dbReference>
<reference evidence="14 15" key="1">
    <citation type="submission" date="2017-06" db="EMBL/GenBank/DDBJ databases">
        <title>Draft Genome Sequence of Natranaerobius trueperi halophilic, alkalithermophilic bacteria from soda lakes.</title>
        <authorList>
            <person name="Zhao B."/>
        </authorList>
    </citation>
    <scope>NUCLEOTIDE SEQUENCE [LARGE SCALE GENOMIC DNA]</scope>
    <source>
        <strain evidence="14 15">DSM 18760</strain>
    </source>
</reference>
<evidence type="ECO:0000256" key="12">
    <source>
        <dbReference type="RuleBase" id="RU003684"/>
    </source>
</evidence>
<dbReference type="GO" id="GO:0004053">
    <property type="term" value="F:arginase activity"/>
    <property type="evidence" value="ECO:0007669"/>
    <property type="project" value="UniProtKB-UniRule"/>
</dbReference>
<dbReference type="InterPro" id="IPR006035">
    <property type="entry name" value="Ureohydrolase"/>
</dbReference>